<evidence type="ECO:0000256" key="7">
    <source>
        <dbReference type="ARBA" id="ARBA00023055"/>
    </source>
</evidence>
<gene>
    <name evidence="16" type="ORF">GBAR_LOCUS18115</name>
</gene>
<feature type="transmembrane region" description="Helical" evidence="13">
    <location>
        <begin position="1145"/>
        <end position="1167"/>
    </location>
</feature>
<evidence type="ECO:0000256" key="11">
    <source>
        <dbReference type="ARBA" id="ARBA00034049"/>
    </source>
</evidence>
<feature type="transmembrane region" description="Helical" evidence="13">
    <location>
        <begin position="651"/>
        <end position="672"/>
    </location>
</feature>
<keyword evidence="8 13" id="KW-0472">Membrane</keyword>
<evidence type="ECO:0000256" key="9">
    <source>
        <dbReference type="ARBA" id="ARBA00023157"/>
    </source>
</evidence>
<feature type="region of interest" description="Disordered" evidence="12">
    <location>
        <begin position="324"/>
        <end position="371"/>
    </location>
</feature>
<keyword evidence="3" id="KW-0813">Transport</keyword>
<dbReference type="FunFam" id="1.20.1640.10:FF:000029">
    <property type="entry name" value="Putative Patched sphingolipid transporter"/>
    <property type="match status" value="1"/>
</dbReference>
<feature type="transmembrane region" description="Helical" evidence="13">
    <location>
        <begin position="1219"/>
        <end position="1242"/>
    </location>
</feature>
<reference evidence="16" key="1">
    <citation type="submission" date="2023-03" db="EMBL/GenBank/DDBJ databases">
        <authorList>
            <person name="Steffen K."/>
            <person name="Cardenas P."/>
        </authorList>
    </citation>
    <scope>NUCLEOTIDE SEQUENCE</scope>
</reference>
<evidence type="ECO:0000256" key="8">
    <source>
        <dbReference type="ARBA" id="ARBA00023136"/>
    </source>
</evidence>
<evidence type="ECO:0000313" key="16">
    <source>
        <dbReference type="EMBL" id="CAI8031991.1"/>
    </source>
</evidence>
<comment type="caution">
    <text evidence="16">The sequence shown here is derived from an EMBL/GenBank/DDBJ whole genome shotgun (WGS) entry which is preliminary data.</text>
</comment>
<feature type="transmembrane region" description="Helical" evidence="13">
    <location>
        <begin position="1089"/>
        <end position="1107"/>
    </location>
</feature>
<dbReference type="PANTHER" id="PTHR45727:SF2">
    <property type="entry name" value="NPC INTRACELLULAR CHOLESTEROL TRANSPORTER 1"/>
    <property type="match status" value="1"/>
</dbReference>
<feature type="region of interest" description="Disordered" evidence="12">
    <location>
        <begin position="1319"/>
        <end position="1343"/>
    </location>
</feature>
<comment type="subcellular location">
    <subcellularLocation>
        <location evidence="1">Membrane</location>
        <topology evidence="1">Multi-pass membrane protein</topology>
    </subcellularLocation>
</comment>
<evidence type="ECO:0000256" key="14">
    <source>
        <dbReference type="SAM" id="SignalP"/>
    </source>
</evidence>
<dbReference type="InterPro" id="IPR053958">
    <property type="entry name" value="HMGCR/SNAP/NPC1-like_SSD"/>
</dbReference>
<evidence type="ECO:0000256" key="12">
    <source>
        <dbReference type="SAM" id="MobiDB-lite"/>
    </source>
</evidence>
<feature type="compositionally biased region" description="Basic and acidic residues" evidence="12">
    <location>
        <begin position="357"/>
        <end position="366"/>
    </location>
</feature>
<keyword evidence="5 14" id="KW-0732">Signal</keyword>
<dbReference type="SUPFAM" id="SSF82866">
    <property type="entry name" value="Multidrug efflux transporter AcrB transmembrane domain"/>
    <property type="match status" value="2"/>
</dbReference>
<dbReference type="InterPro" id="IPR032190">
    <property type="entry name" value="NPC1_N"/>
</dbReference>
<comment type="catalytic activity">
    <reaction evidence="11">
        <text>cholesterol(in) = cholesterol(out)</text>
        <dbReference type="Rhea" id="RHEA:39747"/>
        <dbReference type="ChEBI" id="CHEBI:16113"/>
    </reaction>
</comment>
<evidence type="ECO:0000256" key="4">
    <source>
        <dbReference type="ARBA" id="ARBA00022692"/>
    </source>
</evidence>
<feature type="transmembrane region" description="Helical" evidence="13">
    <location>
        <begin position="1113"/>
        <end position="1138"/>
    </location>
</feature>
<evidence type="ECO:0000256" key="10">
    <source>
        <dbReference type="ARBA" id="ARBA00023180"/>
    </source>
</evidence>
<dbReference type="Pfam" id="PF22314">
    <property type="entry name" value="NPC1_MLD"/>
    <property type="match status" value="1"/>
</dbReference>
<feature type="transmembrane region" description="Helical" evidence="13">
    <location>
        <begin position="1187"/>
        <end position="1207"/>
    </location>
</feature>
<evidence type="ECO:0000256" key="6">
    <source>
        <dbReference type="ARBA" id="ARBA00022989"/>
    </source>
</evidence>
<evidence type="ECO:0000256" key="1">
    <source>
        <dbReference type="ARBA" id="ARBA00004141"/>
    </source>
</evidence>
<keyword evidence="6 13" id="KW-1133">Transmembrane helix</keyword>
<dbReference type="Pfam" id="PF16414">
    <property type="entry name" value="NPC1_N"/>
    <property type="match status" value="1"/>
</dbReference>
<evidence type="ECO:0000313" key="17">
    <source>
        <dbReference type="Proteomes" id="UP001174909"/>
    </source>
</evidence>
<dbReference type="Gene3D" id="1.20.1640.10">
    <property type="entry name" value="Multidrug efflux transporter AcrB transmembrane domain"/>
    <property type="match status" value="1"/>
</dbReference>
<comment type="similarity">
    <text evidence="2">Belongs to the patched family.</text>
</comment>
<feature type="transmembrane region" description="Helical" evidence="13">
    <location>
        <begin position="715"/>
        <end position="738"/>
    </location>
</feature>
<evidence type="ECO:0000259" key="15">
    <source>
        <dbReference type="PROSITE" id="PS50156"/>
    </source>
</evidence>
<name>A0AA35WX37_GEOBA</name>
<feature type="compositionally biased region" description="Polar residues" evidence="12">
    <location>
        <begin position="1333"/>
        <end position="1343"/>
    </location>
</feature>
<dbReference type="PROSITE" id="PS50156">
    <property type="entry name" value="SSD"/>
    <property type="match status" value="1"/>
</dbReference>
<dbReference type="EMBL" id="CASHTH010002580">
    <property type="protein sequence ID" value="CAI8031991.1"/>
    <property type="molecule type" value="Genomic_DNA"/>
</dbReference>
<feature type="transmembrane region" description="Helical" evidence="13">
    <location>
        <begin position="758"/>
        <end position="783"/>
    </location>
</feature>
<evidence type="ECO:0000256" key="5">
    <source>
        <dbReference type="ARBA" id="ARBA00022729"/>
    </source>
</evidence>
<keyword evidence="17" id="KW-1185">Reference proteome</keyword>
<dbReference type="GO" id="GO:0032934">
    <property type="term" value="F:sterol binding"/>
    <property type="evidence" value="ECO:0007669"/>
    <property type="project" value="TreeGrafter"/>
</dbReference>
<feature type="chain" id="PRO_5041465372" evidence="14">
    <location>
        <begin position="23"/>
        <end position="1343"/>
    </location>
</feature>
<evidence type="ECO:0000256" key="2">
    <source>
        <dbReference type="ARBA" id="ARBA00005585"/>
    </source>
</evidence>
<sequence length="1343" mass="148402">MSPCSRGLAVLVFLVVLSQSHSADIIHEKGLCIWKGQCAPGDCPRANDDGFYNIFNNTEAYEVTKNEDPDWYGLITELCPLYAHKDNDTAEVCCTATQLSTLKRNIGKAQSLINRCPACLSNFIQHYCVITCDPDSSLFMDATTLVSSANVTYVKDITVYITDHYANDLYDSCANVKFAGGGAGVMSLLCGSANCNAAKFLSFQGDPTQNGESPFLIKYNITNSTKPYPNNITHENDTGIRRFYRCDQNVTGGYGGVGVCSCSDCPSTCPAPPKFNVTHLPFRVIAWGVGATGLFISTVIFIAALSTSVYFGFFRKKKSGYERISGAGSPPPSRQTYGAAGKDIDNRESSNNSSLNSDREDERVDGDGGGGGGGPCLLLPGTLSFGLFFFTVTTDPVELWSAPNSRARLEKNYFDENFGPFFRTEQILVKAKPFVQEFNVTVPQQAVQWTFGAVYNDSLLREVYHIQNHLATMEVEYNDGSGNKPNITLQDICFSPLAPQNRNCTIESVLNYFQNNVTFIDYNNPVDFFYHYPLHFHYCTRFPFSQNDSQFHFNIPCVGEYGGDIDPKVALGGFPESESGYNYDLATLLVVTFVVNNHVRDEDNKKAMAWEQAMLDYLHDYKKHHTKYIDIEYMTERSIIDEINRESETDVITIIISYLLMFVYITIFLGHVRSVKTICVDSKLGVGLVGVLLVLVAVTSSLGMYSYLGIESSLIILEVVPFLVLAVGVDNLFILVHSYETTAFLLGAVSVMPAVRTFSLAAGTAVFFNLLLQLSVFVAVMALDAMRQLRNRVDLLLCFQLGGKFDPRVGIDFVAKFMTYFSKFVLYPLVRPFVLLFFCLTLTMSVILMFKLQIGLNQNLALPKDSYLIPYFNELFANLHTGSPVYFVIREGVNFTNETNQNFICSSSGCSDHSLGNQIAIYARSPRDSGIAESALNWMDSYFAWISFDGGCCGYYNTTTPSDPVMCDKPELGTECLPCIPTSRPSPTEFRQFIRFFLAQNPNATCASAGHAAFGDAVILEEDNETTWTSNVMTYHDSLQTSSQFINALKRARELSSNVSAESGGVLDIFPYSIFYVYYEQYLTTVRDMTLNLGLALVAVLLVSFFLMGLNLWAALVIVGTVASIILHMLGSMAVLGINANAVSLVNLVMTVGIAVEFCAHIVRWFVSCHERSRVERAESSLRHMGASVFSGITVTKFLGVFVLLFAKSQLFEVYYFRMYMCMLLWGALHGLVLLPVVLSYIGPPYCPNRTKSPYNDSRLGQIPAVPTNTADQKNQPVTSYDPAAPPTDPPSYGGYLAATPTTNGGGGGRLYPDLWDGAGEYPVATRPRDGCNQPNETSALLN</sequence>
<feature type="domain" description="SSD" evidence="15">
    <location>
        <begin position="650"/>
        <end position="783"/>
    </location>
</feature>
<keyword evidence="10" id="KW-0325">Glycoprotein</keyword>
<feature type="transmembrane region" description="Helical" evidence="13">
    <location>
        <begin position="284"/>
        <end position="313"/>
    </location>
</feature>
<keyword evidence="4 13" id="KW-0812">Transmembrane</keyword>
<feature type="compositionally biased region" description="Polar residues" evidence="12">
    <location>
        <begin position="1267"/>
        <end position="1279"/>
    </location>
</feature>
<accession>A0AA35WX37</accession>
<feature type="transmembrane region" description="Helical" evidence="13">
    <location>
        <begin position="684"/>
        <end position="708"/>
    </location>
</feature>
<dbReference type="InterPro" id="IPR053956">
    <property type="entry name" value="NPC1_MLD"/>
</dbReference>
<keyword evidence="7" id="KW-0445">Lipid transport</keyword>
<proteinExistence type="inferred from homology"/>
<dbReference type="PANTHER" id="PTHR45727">
    <property type="entry name" value="NPC INTRACELLULAR CHOLESTEROL TRANSPORTER 1"/>
    <property type="match status" value="1"/>
</dbReference>
<organism evidence="16 17">
    <name type="scientific">Geodia barretti</name>
    <name type="common">Barrett's horny sponge</name>
    <dbReference type="NCBI Taxonomy" id="519541"/>
    <lineage>
        <taxon>Eukaryota</taxon>
        <taxon>Metazoa</taxon>
        <taxon>Porifera</taxon>
        <taxon>Demospongiae</taxon>
        <taxon>Heteroscleromorpha</taxon>
        <taxon>Tetractinellida</taxon>
        <taxon>Astrophorina</taxon>
        <taxon>Geodiidae</taxon>
        <taxon>Geodia</taxon>
    </lineage>
</organism>
<protein>
    <submittedName>
        <fullName evidence="16">NPC intracellular cholesterol transporter 1</fullName>
    </submittedName>
</protein>
<evidence type="ECO:0000256" key="3">
    <source>
        <dbReference type="ARBA" id="ARBA00022448"/>
    </source>
</evidence>
<feature type="signal peptide" evidence="14">
    <location>
        <begin position="1"/>
        <end position="22"/>
    </location>
</feature>
<dbReference type="GO" id="GO:0015918">
    <property type="term" value="P:sterol transport"/>
    <property type="evidence" value="ECO:0007669"/>
    <property type="project" value="TreeGrafter"/>
</dbReference>
<dbReference type="InterPro" id="IPR000731">
    <property type="entry name" value="SSD"/>
</dbReference>
<evidence type="ECO:0000256" key="13">
    <source>
        <dbReference type="SAM" id="Phobius"/>
    </source>
</evidence>
<dbReference type="Pfam" id="PF12349">
    <property type="entry name" value="Sterol-sensing"/>
    <property type="match status" value="1"/>
</dbReference>
<feature type="transmembrane region" description="Helical" evidence="13">
    <location>
        <begin position="833"/>
        <end position="850"/>
    </location>
</feature>
<keyword evidence="9" id="KW-1015">Disulfide bond</keyword>
<feature type="region of interest" description="Disordered" evidence="12">
    <location>
        <begin position="1253"/>
        <end position="1288"/>
    </location>
</feature>
<dbReference type="GO" id="GO:0016020">
    <property type="term" value="C:membrane"/>
    <property type="evidence" value="ECO:0007669"/>
    <property type="project" value="UniProtKB-SubCell"/>
</dbReference>
<dbReference type="Proteomes" id="UP001174909">
    <property type="component" value="Unassembled WGS sequence"/>
</dbReference>